<reference evidence="5 6" key="1">
    <citation type="submission" date="2016-07" db="EMBL/GenBank/DDBJ databases">
        <title>Caryophanon tenue genome sequencing.</title>
        <authorList>
            <person name="Verma A."/>
            <person name="Pal Y."/>
            <person name="Krishnamurthi S."/>
        </authorList>
    </citation>
    <scope>NUCLEOTIDE SEQUENCE [LARGE SCALE GENOMIC DNA]</scope>
    <source>
        <strain evidence="5 6">DSM 14152</strain>
    </source>
</reference>
<dbReference type="Pfam" id="PF01841">
    <property type="entry name" value="Transglut_core"/>
    <property type="match status" value="1"/>
</dbReference>
<dbReference type="EMBL" id="MASJ01000039">
    <property type="protein sequence ID" value="OCS83011.1"/>
    <property type="molecule type" value="Genomic_DNA"/>
</dbReference>
<protein>
    <recommendedName>
        <fullName evidence="4">Transglutaminase-like domain-containing protein</fullName>
    </recommendedName>
</protein>
<dbReference type="SUPFAM" id="SSF54001">
    <property type="entry name" value="Cysteine proteinases"/>
    <property type="match status" value="1"/>
</dbReference>
<gene>
    <name evidence="5" type="ORF">A6M13_06310</name>
</gene>
<keyword evidence="1 3" id="KW-0732">Signal</keyword>
<sequence length="653" mass="73191">MKKRVWLAGPILAIALMVSPVLAEEQVAQPSVAQMQFIQNQAFVPVQQGQHIFVENMEADRHVSSTSQNAISVQAFSDAIYEAASNFEEVIQVKLTVTPTEQILRTAVLNGLGKGEYTYGNGISTSFGMSSDGTVTVRFSYRISEAKEQAITKYVEDIAAEIFTNDMTDFEKVHAAYRYIILNTNYSVAPQADGGGHSIYSILKDGIGVCQAYALLFQRLMDEAGVTSKYITGITAQNVSHAWNVVTIDGKTYHVDVTYGDPVFARQLVNFDANGRGTVDTSVSRQEVNMPQYVSYGTFLLTEQQITSTVGHRITEQRPYTKPNTDTYSKWHVMENAVTLDGKHYYYQNVRTQELEMVDVTAPTLTPKTFRIDNYINRANHLVVFNDRILFSNIYGQLSQIKKDGTVSVINSEYRPGYNSLHAVGYIEVTNDRVNVYKLDAVQTGNYYSSVYYYSKKELMYTEMATNPVQPEPPVEPPIEPEPEPEPPTPEEQVNELFKPNSPTVQAINNAMTKAAFEELLNSLRQFINTPSTNAEFVKFKQKVAGFEAVKEMEQQASKWHKEFGVVAQQKTWTIEFSAPLLSSEVTKLKVVDIFNNALRVQSRLDTSGKILTITPQERYKEGAEYYVVIPAGTKSASAGTLDKAVYVPFKFE</sequence>
<evidence type="ECO:0000313" key="5">
    <source>
        <dbReference type="EMBL" id="OCS83011.1"/>
    </source>
</evidence>
<dbReference type="SMART" id="SM00460">
    <property type="entry name" value="TGc"/>
    <property type="match status" value="1"/>
</dbReference>
<evidence type="ECO:0000256" key="2">
    <source>
        <dbReference type="SAM" id="MobiDB-lite"/>
    </source>
</evidence>
<feature type="domain" description="Transglutaminase-like" evidence="4">
    <location>
        <begin position="202"/>
        <end position="259"/>
    </location>
</feature>
<organism evidence="5 6">
    <name type="scientific">Caryophanon tenue</name>
    <dbReference type="NCBI Taxonomy" id="33978"/>
    <lineage>
        <taxon>Bacteria</taxon>
        <taxon>Bacillati</taxon>
        <taxon>Bacillota</taxon>
        <taxon>Bacilli</taxon>
        <taxon>Bacillales</taxon>
        <taxon>Caryophanaceae</taxon>
        <taxon>Caryophanon</taxon>
    </lineage>
</organism>
<dbReference type="InterPro" id="IPR052557">
    <property type="entry name" value="CAP/Cytokinesis_protein"/>
</dbReference>
<evidence type="ECO:0000313" key="6">
    <source>
        <dbReference type="Proteomes" id="UP000093199"/>
    </source>
</evidence>
<feature type="chain" id="PRO_5008648982" description="Transglutaminase-like domain-containing protein" evidence="3">
    <location>
        <begin position="24"/>
        <end position="653"/>
    </location>
</feature>
<accession>A0A1C0Y778</accession>
<dbReference type="Proteomes" id="UP000093199">
    <property type="component" value="Unassembled WGS sequence"/>
</dbReference>
<dbReference type="GO" id="GO:0005737">
    <property type="term" value="C:cytoplasm"/>
    <property type="evidence" value="ECO:0007669"/>
    <property type="project" value="TreeGrafter"/>
</dbReference>
<feature type="region of interest" description="Disordered" evidence="2">
    <location>
        <begin position="467"/>
        <end position="494"/>
    </location>
</feature>
<dbReference type="PANTHER" id="PTHR46333:SF2">
    <property type="entry name" value="CYTOKINESIS PROTEIN 3"/>
    <property type="match status" value="1"/>
</dbReference>
<keyword evidence="6" id="KW-1185">Reference proteome</keyword>
<dbReference type="Gene3D" id="3.10.620.30">
    <property type="match status" value="1"/>
</dbReference>
<dbReference type="OrthoDB" id="9788327at2"/>
<dbReference type="Pfam" id="PF13205">
    <property type="entry name" value="Big_5"/>
    <property type="match status" value="1"/>
</dbReference>
<dbReference type="InterPro" id="IPR038765">
    <property type="entry name" value="Papain-like_cys_pep_sf"/>
</dbReference>
<dbReference type="PANTHER" id="PTHR46333">
    <property type="entry name" value="CYTOKINESIS PROTEIN 3"/>
    <property type="match status" value="1"/>
</dbReference>
<dbReference type="InterPro" id="IPR002931">
    <property type="entry name" value="Transglutaminase-like"/>
</dbReference>
<proteinExistence type="predicted"/>
<dbReference type="AlphaFoldDB" id="A0A1C0Y778"/>
<evidence type="ECO:0000256" key="3">
    <source>
        <dbReference type="SAM" id="SignalP"/>
    </source>
</evidence>
<name>A0A1C0Y778_9BACL</name>
<dbReference type="InterPro" id="IPR032812">
    <property type="entry name" value="SbsA_Ig"/>
</dbReference>
<evidence type="ECO:0000256" key="1">
    <source>
        <dbReference type="ARBA" id="ARBA00022729"/>
    </source>
</evidence>
<comment type="caution">
    <text evidence="5">The sequence shown here is derived from an EMBL/GenBank/DDBJ whole genome shotgun (WGS) entry which is preliminary data.</text>
</comment>
<feature type="signal peptide" evidence="3">
    <location>
        <begin position="1"/>
        <end position="23"/>
    </location>
</feature>
<evidence type="ECO:0000259" key="4">
    <source>
        <dbReference type="SMART" id="SM00460"/>
    </source>
</evidence>
<dbReference type="RefSeq" id="WP_066547923.1">
    <property type="nucleotide sequence ID" value="NZ_MASJ01000039.1"/>
</dbReference>